<dbReference type="CDD" id="cd00829">
    <property type="entry name" value="SCP-x_thiolase"/>
    <property type="match status" value="1"/>
</dbReference>
<sequence>MRELAVDALWQALDDAQRNEIDGLYVGNMLGGVLSEQEHLGALIADFAGFAGIEAVKVEGACASGAAAFRQGVLAIASGQKKCVAVVGVEKLTEHAGWHSTGALATAADADFETSLGLTFVALNALIKQRFMFEHKLTKEPFAHFPVLAHHNAQYNPHAMFRQPISVEQYLKAKMIAEPINLLDSSPIADGAAAVILAPLDELQKNDRRLVEVLACEVGTDSVALHDRKNLLMLQGVQMSAQRAFKTAGLTPREISFFEPHDAFSIMTALSIEASGFMIATEALKHADNGYFAIDGRLPICTMGGLKGRGHPVGATGIYQVVEATMQLRGEAPSAIQVARPRYGMTQNIGGTGATVVTTILKGKS</sequence>
<protein>
    <submittedName>
        <fullName evidence="3">Acetyl-CoA C-acetyltransferase</fullName>
    </submittedName>
</protein>
<evidence type="ECO:0000313" key="4">
    <source>
        <dbReference type="Proteomes" id="UP000183868"/>
    </source>
</evidence>
<dbReference type="Gene3D" id="3.40.47.10">
    <property type="match status" value="1"/>
</dbReference>
<keyword evidence="3" id="KW-0808">Transferase</keyword>
<dbReference type="InterPro" id="IPR002155">
    <property type="entry name" value="Thiolase"/>
</dbReference>
<dbReference type="Pfam" id="PF22691">
    <property type="entry name" value="Thiolase_C_1"/>
    <property type="match status" value="1"/>
</dbReference>
<dbReference type="Proteomes" id="UP000183868">
    <property type="component" value="Chromosome"/>
</dbReference>
<dbReference type="InterPro" id="IPR055140">
    <property type="entry name" value="Thiolase_C_2"/>
</dbReference>
<dbReference type="AlphaFoldDB" id="A0A1J1CB47"/>
<proteinExistence type="predicted"/>
<feature type="domain" description="Thiolase N-terminal" evidence="1">
    <location>
        <begin position="2"/>
        <end position="198"/>
    </location>
</feature>
<dbReference type="KEGG" id="caby:Cabys_2387"/>
<dbReference type="PANTHER" id="PTHR42870:SF6">
    <property type="entry name" value="ACETYL-COA C-ACYLTRANSFERASE"/>
    <property type="match status" value="1"/>
</dbReference>
<gene>
    <name evidence="3" type="ORF">Cabys_2387</name>
</gene>
<evidence type="ECO:0000313" key="3">
    <source>
        <dbReference type="EMBL" id="APF19136.1"/>
    </source>
</evidence>
<dbReference type="Pfam" id="PF00108">
    <property type="entry name" value="Thiolase_N"/>
    <property type="match status" value="1"/>
</dbReference>
<dbReference type="InterPro" id="IPR020616">
    <property type="entry name" value="Thiolase_N"/>
</dbReference>
<dbReference type="GO" id="GO:0003988">
    <property type="term" value="F:acetyl-CoA C-acyltransferase activity"/>
    <property type="evidence" value="ECO:0007669"/>
    <property type="project" value="UniProtKB-ARBA"/>
</dbReference>
<evidence type="ECO:0000259" key="1">
    <source>
        <dbReference type="Pfam" id="PF00108"/>
    </source>
</evidence>
<evidence type="ECO:0000259" key="2">
    <source>
        <dbReference type="Pfam" id="PF22691"/>
    </source>
</evidence>
<dbReference type="PIRSF" id="PIRSF000429">
    <property type="entry name" value="Ac-CoA_Ac_transf"/>
    <property type="match status" value="1"/>
</dbReference>
<dbReference type="PANTHER" id="PTHR42870">
    <property type="entry name" value="ACETYL-COA C-ACETYLTRANSFERASE"/>
    <property type="match status" value="1"/>
</dbReference>
<organism evidence="3 4">
    <name type="scientific">Caldithrix abyssi DSM 13497</name>
    <dbReference type="NCBI Taxonomy" id="880073"/>
    <lineage>
        <taxon>Bacteria</taxon>
        <taxon>Pseudomonadati</taxon>
        <taxon>Calditrichota</taxon>
        <taxon>Calditrichia</taxon>
        <taxon>Calditrichales</taxon>
        <taxon>Calditrichaceae</taxon>
        <taxon>Caldithrix</taxon>
    </lineage>
</organism>
<dbReference type="InterPro" id="IPR016039">
    <property type="entry name" value="Thiolase-like"/>
</dbReference>
<dbReference type="EMBL" id="CP018099">
    <property type="protein sequence ID" value="APF19136.1"/>
    <property type="molecule type" value="Genomic_DNA"/>
</dbReference>
<dbReference type="SUPFAM" id="SSF53901">
    <property type="entry name" value="Thiolase-like"/>
    <property type="match status" value="1"/>
</dbReference>
<reference evidence="3 4" key="1">
    <citation type="submission" date="2016-11" db="EMBL/GenBank/DDBJ databases">
        <title>Genomic analysis of Caldithrix abyssi and proposal of a novel bacterial phylum Caldithrichaeota.</title>
        <authorList>
            <person name="Kublanov I."/>
            <person name="Sigalova O."/>
            <person name="Gavrilov S."/>
            <person name="Lebedinsky A."/>
            <person name="Ivanova N."/>
            <person name="Daum C."/>
            <person name="Reddy T."/>
            <person name="Klenk H.P."/>
            <person name="Goker M."/>
            <person name="Reva O."/>
            <person name="Miroshnichenko M."/>
            <person name="Kyprides N."/>
            <person name="Woyke T."/>
            <person name="Gelfand M."/>
        </authorList>
    </citation>
    <scope>NUCLEOTIDE SEQUENCE [LARGE SCALE GENOMIC DNA]</scope>
    <source>
        <strain evidence="3 4">LF13</strain>
    </source>
</reference>
<feature type="domain" description="Thiolase C-terminal" evidence="2">
    <location>
        <begin position="220"/>
        <end position="362"/>
    </location>
</feature>
<name>A0A1J1CB47_CALAY</name>
<accession>A0A1J1CB47</accession>